<dbReference type="Proteomes" id="UP000824002">
    <property type="component" value="Unassembled WGS sequence"/>
</dbReference>
<keyword evidence="13" id="KW-0170">Cobalt</keyword>
<gene>
    <name evidence="10 15" type="primary">rpe</name>
    <name evidence="15" type="ORF">IAB51_10265</name>
</gene>
<dbReference type="GO" id="GO:0019323">
    <property type="term" value="P:pentose catabolic process"/>
    <property type="evidence" value="ECO:0007669"/>
    <property type="project" value="UniProtKB-UniRule"/>
</dbReference>
<evidence type="ECO:0000256" key="11">
    <source>
        <dbReference type="PIRNR" id="PIRNR001461"/>
    </source>
</evidence>
<dbReference type="NCBIfam" id="NF004076">
    <property type="entry name" value="PRK05581.1-4"/>
    <property type="match status" value="1"/>
</dbReference>
<name>A0A9D1FPV8_9FIRM</name>
<dbReference type="GO" id="GO:0046872">
    <property type="term" value="F:metal ion binding"/>
    <property type="evidence" value="ECO:0007669"/>
    <property type="project" value="UniProtKB-UniRule"/>
</dbReference>
<comment type="function">
    <text evidence="10">Catalyzes the reversible epimerization of D-ribulose 5-phosphate to D-xylulose 5-phosphate.</text>
</comment>
<dbReference type="InterPro" id="IPR026019">
    <property type="entry name" value="Ribul_P_3_epim"/>
</dbReference>
<reference evidence="15" key="2">
    <citation type="journal article" date="2021" name="PeerJ">
        <title>Extensive microbial diversity within the chicken gut microbiome revealed by metagenomics and culture.</title>
        <authorList>
            <person name="Gilroy R."/>
            <person name="Ravi A."/>
            <person name="Getino M."/>
            <person name="Pursley I."/>
            <person name="Horton D.L."/>
            <person name="Alikhan N.F."/>
            <person name="Baker D."/>
            <person name="Gharbi K."/>
            <person name="Hall N."/>
            <person name="Watson M."/>
            <person name="Adriaenssens E.M."/>
            <person name="Foster-Nyarko E."/>
            <person name="Jarju S."/>
            <person name="Secka A."/>
            <person name="Antonio M."/>
            <person name="Oren A."/>
            <person name="Chaudhuri R.R."/>
            <person name="La Ragione R."/>
            <person name="Hildebrand F."/>
            <person name="Pallen M.J."/>
        </authorList>
    </citation>
    <scope>NUCLEOTIDE SEQUENCE</scope>
    <source>
        <strain evidence="15">CHK199-13235</strain>
    </source>
</reference>
<comment type="cofactor">
    <cofactor evidence="2">
        <name>Mn(2+)</name>
        <dbReference type="ChEBI" id="CHEBI:29035"/>
    </cofactor>
</comment>
<sequence length="213" mass="23268">MNKTWISPSLLAADFSCLDREIARMEKAGADCLHLDIMDGVFVPNISFGVPVVSSIRKTTGIPFDLHLMIADPFSYAEPFAKAGADWITFHLESNSDPRKTIDEIHRLGKKAGLSIRPGTPAEELFPYLDSLDMALVMSVEPGFGGQQFLDSCLPKITAIRERAPHLRISVDGGINIETGRFCRDAGADMLVAGSFLFRLENPADGISALRES</sequence>
<dbReference type="PANTHER" id="PTHR11749">
    <property type="entry name" value="RIBULOSE-5-PHOSPHATE-3-EPIMERASE"/>
    <property type="match status" value="1"/>
</dbReference>
<dbReference type="Pfam" id="PF00834">
    <property type="entry name" value="Ribul_P_3_epim"/>
    <property type="match status" value="1"/>
</dbReference>
<evidence type="ECO:0000256" key="2">
    <source>
        <dbReference type="ARBA" id="ARBA00001936"/>
    </source>
</evidence>
<feature type="binding site" evidence="10 14">
    <location>
        <begin position="194"/>
        <end position="195"/>
    </location>
    <ligand>
        <name>substrate</name>
    </ligand>
</feature>
<evidence type="ECO:0000256" key="9">
    <source>
        <dbReference type="ARBA" id="ARBA00023235"/>
    </source>
</evidence>
<comment type="pathway">
    <text evidence="10">Carbohydrate degradation.</text>
</comment>
<evidence type="ECO:0000256" key="14">
    <source>
        <dbReference type="PIRSR" id="PIRSR001461-3"/>
    </source>
</evidence>
<dbReference type="CDD" id="cd00429">
    <property type="entry name" value="RPE"/>
    <property type="match status" value="1"/>
</dbReference>
<dbReference type="HAMAP" id="MF_02227">
    <property type="entry name" value="RPE"/>
    <property type="match status" value="1"/>
</dbReference>
<dbReference type="GO" id="GO:0004750">
    <property type="term" value="F:D-ribulose-phosphate 3-epimerase activity"/>
    <property type="evidence" value="ECO:0007669"/>
    <property type="project" value="UniProtKB-UniRule"/>
</dbReference>
<comment type="cofactor">
    <cofactor evidence="3">
        <name>Co(2+)</name>
        <dbReference type="ChEBI" id="CHEBI:48828"/>
    </cofactor>
</comment>
<dbReference type="PIRSF" id="PIRSF001461">
    <property type="entry name" value="RPE"/>
    <property type="match status" value="1"/>
</dbReference>
<dbReference type="AlphaFoldDB" id="A0A9D1FPV8"/>
<dbReference type="GO" id="GO:0005737">
    <property type="term" value="C:cytoplasm"/>
    <property type="evidence" value="ECO:0007669"/>
    <property type="project" value="UniProtKB-ARBA"/>
</dbReference>
<proteinExistence type="inferred from homology"/>
<feature type="binding site" evidence="14">
    <location>
        <position position="174"/>
    </location>
    <ligand>
        <name>substrate</name>
    </ligand>
</feature>
<evidence type="ECO:0000256" key="6">
    <source>
        <dbReference type="ARBA" id="ARBA00009541"/>
    </source>
</evidence>
<dbReference type="EC" id="5.1.3.1" evidence="7 10"/>
<comment type="caution">
    <text evidence="15">The sequence shown here is derived from an EMBL/GenBank/DDBJ whole genome shotgun (WGS) entry which is preliminary data.</text>
</comment>
<accession>A0A9D1FPV8</accession>
<evidence type="ECO:0000256" key="13">
    <source>
        <dbReference type="PIRSR" id="PIRSR001461-2"/>
    </source>
</evidence>
<evidence type="ECO:0000256" key="7">
    <source>
        <dbReference type="ARBA" id="ARBA00013188"/>
    </source>
</evidence>
<dbReference type="InterPro" id="IPR000056">
    <property type="entry name" value="Ribul_P_3_epim-like"/>
</dbReference>
<feature type="binding site" evidence="10 13">
    <location>
        <position position="36"/>
    </location>
    <ligand>
        <name>a divalent metal cation</name>
        <dbReference type="ChEBI" id="CHEBI:60240"/>
    </ligand>
</feature>
<comment type="cofactor">
    <cofactor evidence="10 13">
        <name>a divalent metal cation</name>
        <dbReference type="ChEBI" id="CHEBI:60240"/>
    </cofactor>
    <text evidence="10 13">Binds 1 divalent metal cation per subunit.</text>
</comment>
<keyword evidence="13" id="KW-0862">Zinc</keyword>
<comment type="similarity">
    <text evidence="6 10 11">Belongs to the ribulose-phosphate 3-epimerase family.</text>
</comment>
<evidence type="ECO:0000256" key="4">
    <source>
        <dbReference type="ARBA" id="ARBA00001947"/>
    </source>
</evidence>
<keyword evidence="10 11" id="KW-0119">Carbohydrate metabolism</keyword>
<feature type="binding site" evidence="10 13">
    <location>
        <position position="34"/>
    </location>
    <ligand>
        <name>a divalent metal cation</name>
        <dbReference type="ChEBI" id="CHEBI:60240"/>
    </ligand>
</feature>
<evidence type="ECO:0000256" key="12">
    <source>
        <dbReference type="PIRSR" id="PIRSR001461-1"/>
    </source>
</evidence>
<dbReference type="PROSITE" id="PS01085">
    <property type="entry name" value="RIBUL_P_3_EPIMER_1"/>
    <property type="match status" value="1"/>
</dbReference>
<dbReference type="FunFam" id="3.20.20.70:FF:000004">
    <property type="entry name" value="Ribulose-phosphate 3-epimerase"/>
    <property type="match status" value="1"/>
</dbReference>
<feature type="binding site" evidence="10 14">
    <location>
        <position position="9"/>
    </location>
    <ligand>
        <name>substrate</name>
    </ligand>
</feature>
<keyword evidence="8 10" id="KW-0479">Metal-binding</keyword>
<evidence type="ECO:0000256" key="3">
    <source>
        <dbReference type="ARBA" id="ARBA00001941"/>
    </source>
</evidence>
<dbReference type="NCBIfam" id="TIGR01163">
    <property type="entry name" value="rpe"/>
    <property type="match status" value="1"/>
</dbReference>
<feature type="binding site" evidence="10">
    <location>
        <begin position="172"/>
        <end position="174"/>
    </location>
    <ligand>
        <name>substrate</name>
    </ligand>
</feature>
<keyword evidence="9 10" id="KW-0413">Isomerase</keyword>
<evidence type="ECO:0000313" key="15">
    <source>
        <dbReference type="EMBL" id="HIS77170.1"/>
    </source>
</evidence>
<keyword evidence="13" id="KW-0464">Manganese</keyword>
<dbReference type="PROSITE" id="PS01086">
    <property type="entry name" value="RIBUL_P_3_EPIMER_2"/>
    <property type="match status" value="1"/>
</dbReference>
<dbReference type="GO" id="GO:0006098">
    <property type="term" value="P:pentose-phosphate shunt"/>
    <property type="evidence" value="ECO:0007669"/>
    <property type="project" value="UniProtKB-UniRule"/>
</dbReference>
<feature type="binding site" evidence="10 13">
    <location>
        <position position="172"/>
    </location>
    <ligand>
        <name>a divalent metal cation</name>
        <dbReference type="ChEBI" id="CHEBI:60240"/>
    </ligand>
</feature>
<comment type="cofactor">
    <cofactor evidence="4">
        <name>Zn(2+)</name>
        <dbReference type="ChEBI" id="CHEBI:29105"/>
    </cofactor>
</comment>
<evidence type="ECO:0000313" key="16">
    <source>
        <dbReference type="Proteomes" id="UP000824002"/>
    </source>
</evidence>
<feature type="active site" description="Proton acceptor" evidence="10 12">
    <location>
        <position position="36"/>
    </location>
</feature>
<organism evidence="15 16">
    <name type="scientific">Candidatus Merdivicinus excrementipullorum</name>
    <dbReference type="NCBI Taxonomy" id="2840867"/>
    <lineage>
        <taxon>Bacteria</taxon>
        <taxon>Bacillati</taxon>
        <taxon>Bacillota</taxon>
        <taxon>Clostridia</taxon>
        <taxon>Eubacteriales</taxon>
        <taxon>Oscillospiraceae</taxon>
        <taxon>Oscillospiraceae incertae sedis</taxon>
        <taxon>Candidatus Merdivicinus</taxon>
    </lineage>
</organism>
<dbReference type="InterPro" id="IPR011060">
    <property type="entry name" value="RibuloseP-bd_barrel"/>
</dbReference>
<feature type="binding site" evidence="10 14">
    <location>
        <begin position="143"/>
        <end position="146"/>
    </location>
    <ligand>
        <name>substrate</name>
    </ligand>
</feature>
<feature type="active site" description="Proton donor" evidence="10 12">
    <location>
        <position position="172"/>
    </location>
</feature>
<dbReference type="InterPro" id="IPR013785">
    <property type="entry name" value="Aldolase_TIM"/>
</dbReference>
<evidence type="ECO:0000256" key="10">
    <source>
        <dbReference type="HAMAP-Rule" id="MF_02227"/>
    </source>
</evidence>
<dbReference type="EMBL" id="DVJP01000068">
    <property type="protein sequence ID" value="HIS77170.1"/>
    <property type="molecule type" value="Genomic_DNA"/>
</dbReference>
<comment type="cofactor">
    <cofactor evidence="5">
        <name>Fe(2+)</name>
        <dbReference type="ChEBI" id="CHEBI:29033"/>
    </cofactor>
</comment>
<protein>
    <recommendedName>
        <fullName evidence="7 10">Ribulose-phosphate 3-epimerase</fullName>
        <ecNumber evidence="7 10">5.1.3.1</ecNumber>
    </recommendedName>
</protein>
<evidence type="ECO:0000256" key="5">
    <source>
        <dbReference type="ARBA" id="ARBA00001954"/>
    </source>
</evidence>
<comment type="catalytic activity">
    <reaction evidence="1 10 11">
        <text>D-ribulose 5-phosphate = D-xylulose 5-phosphate</text>
        <dbReference type="Rhea" id="RHEA:13677"/>
        <dbReference type="ChEBI" id="CHEBI:57737"/>
        <dbReference type="ChEBI" id="CHEBI:58121"/>
        <dbReference type="EC" id="5.1.3.1"/>
    </reaction>
</comment>
<feature type="binding site" evidence="10 13">
    <location>
        <position position="67"/>
    </location>
    <ligand>
        <name>a divalent metal cation</name>
        <dbReference type="ChEBI" id="CHEBI:60240"/>
    </ligand>
</feature>
<evidence type="ECO:0000256" key="8">
    <source>
        <dbReference type="ARBA" id="ARBA00022723"/>
    </source>
</evidence>
<evidence type="ECO:0000256" key="1">
    <source>
        <dbReference type="ARBA" id="ARBA00001782"/>
    </source>
</evidence>
<dbReference type="Gene3D" id="3.20.20.70">
    <property type="entry name" value="Aldolase class I"/>
    <property type="match status" value="1"/>
</dbReference>
<dbReference type="SUPFAM" id="SSF51366">
    <property type="entry name" value="Ribulose-phoshate binding barrel"/>
    <property type="match status" value="1"/>
</dbReference>
<reference evidence="15" key="1">
    <citation type="submission" date="2020-10" db="EMBL/GenBank/DDBJ databases">
        <authorList>
            <person name="Gilroy R."/>
        </authorList>
    </citation>
    <scope>NUCLEOTIDE SEQUENCE</scope>
    <source>
        <strain evidence="15">CHK199-13235</strain>
    </source>
</reference>
<feature type="binding site" evidence="10 14">
    <location>
        <position position="67"/>
    </location>
    <ligand>
        <name>substrate</name>
    </ligand>
</feature>